<gene>
    <name evidence="2" type="ORF">AYO20_11609</name>
</gene>
<sequence>MTPVAWNLPMGTLLGAAVGRILLQTDLRRADIEKDPGSDVYKNLHHFADNLSIKHRIHEDQAAPSAQTRSTKDVTSEKLLDADDRKWLQRQIDMRSESILDYSTEVEKLEKQLQEEIKMSADLFEDLSRVTNALDASIAAKNGPADGPGDSTTDLRLLPDATRLQVFHHMLDLSLTRKVLQEKAAIGKQAISFHTKLKDLLWQSRSLVVAKGRRLGIDVGAGPFRNPMSRLKIEMKEQGDDQVAGALELQEQLYHLNVSCGLECRCWPEAEIPSPAPVSGARQTGRGDN</sequence>
<dbReference type="EMBL" id="LVCJ01000171">
    <property type="protein sequence ID" value="OAL19649.1"/>
    <property type="molecule type" value="Genomic_DNA"/>
</dbReference>
<evidence type="ECO:0000313" key="3">
    <source>
        <dbReference type="Proteomes" id="UP000185904"/>
    </source>
</evidence>
<keyword evidence="3" id="KW-1185">Reference proteome</keyword>
<evidence type="ECO:0000313" key="2">
    <source>
        <dbReference type="EMBL" id="OAL19649.1"/>
    </source>
</evidence>
<protein>
    <submittedName>
        <fullName evidence="2">Uncharacterized protein</fullName>
    </submittedName>
</protein>
<dbReference type="AlphaFoldDB" id="A0A178BPQ3"/>
<proteinExistence type="predicted"/>
<accession>A0A178BPQ3</accession>
<reference evidence="2 3" key="1">
    <citation type="submission" date="2016-03" db="EMBL/GenBank/DDBJ databases">
        <title>The draft genome sequence of Fonsecaea nubica causative agent of cutaneous subcutaneous infection in human host.</title>
        <authorList>
            <person name="Costa F."/>
            <person name="Sybren D.H."/>
            <person name="Raittz R.T."/>
            <person name="Weiss V.A."/>
            <person name="Leao A.C."/>
            <person name="Gomes R."/>
            <person name="De Souza E.M."/>
            <person name="Pedrosa F.O."/>
            <person name="Steffens M.B."/>
            <person name="Bombassaro A."/>
            <person name="Tadra-Sfeir M.Z."/>
            <person name="Moreno L.F."/>
            <person name="Najafzadeh M.J."/>
            <person name="Felipe M.S."/>
            <person name="Teixeira M."/>
            <person name="Sun J."/>
            <person name="Xi L."/>
            <person name="Castro M.A."/>
            <person name="Vicente V.A."/>
        </authorList>
    </citation>
    <scope>NUCLEOTIDE SEQUENCE [LARGE SCALE GENOMIC DNA]</scope>
    <source>
        <strain evidence="2 3">CBS 269.64</strain>
    </source>
</reference>
<dbReference type="RefSeq" id="XP_022494172.1">
    <property type="nucleotide sequence ID" value="XM_022649855.1"/>
</dbReference>
<dbReference type="GeneID" id="34594987"/>
<feature type="coiled-coil region" evidence="1">
    <location>
        <begin position="99"/>
        <end position="126"/>
    </location>
</feature>
<evidence type="ECO:0000256" key="1">
    <source>
        <dbReference type="SAM" id="Coils"/>
    </source>
</evidence>
<comment type="caution">
    <text evidence="2">The sequence shown here is derived from an EMBL/GenBank/DDBJ whole genome shotgun (WGS) entry which is preliminary data.</text>
</comment>
<name>A0A178BPQ3_9EURO</name>
<organism evidence="2 3">
    <name type="scientific">Fonsecaea nubica</name>
    <dbReference type="NCBI Taxonomy" id="856822"/>
    <lineage>
        <taxon>Eukaryota</taxon>
        <taxon>Fungi</taxon>
        <taxon>Dikarya</taxon>
        <taxon>Ascomycota</taxon>
        <taxon>Pezizomycotina</taxon>
        <taxon>Eurotiomycetes</taxon>
        <taxon>Chaetothyriomycetidae</taxon>
        <taxon>Chaetothyriales</taxon>
        <taxon>Herpotrichiellaceae</taxon>
        <taxon>Fonsecaea</taxon>
    </lineage>
</organism>
<dbReference type="Proteomes" id="UP000185904">
    <property type="component" value="Unassembled WGS sequence"/>
</dbReference>
<keyword evidence="1" id="KW-0175">Coiled coil</keyword>